<reference evidence="11" key="1">
    <citation type="submission" date="2023-06" db="EMBL/GenBank/DDBJ databases">
        <authorList>
            <person name="Delattre M."/>
        </authorList>
    </citation>
    <scope>NUCLEOTIDE SEQUENCE</scope>
    <source>
        <strain evidence="11">AF72</strain>
    </source>
</reference>
<gene>
    <name evidence="11" type="ORF">MSPICULIGERA_LOCUS21393</name>
</gene>
<protein>
    <recommendedName>
        <fullName evidence="13">Glucuronosyltransferase</fullName>
    </recommendedName>
</protein>
<evidence type="ECO:0000256" key="1">
    <source>
        <dbReference type="ARBA" id="ARBA00004123"/>
    </source>
</evidence>
<evidence type="ECO:0000313" key="12">
    <source>
        <dbReference type="Proteomes" id="UP001177023"/>
    </source>
</evidence>
<keyword evidence="4 7" id="KW-0238">DNA-binding</keyword>
<dbReference type="InterPro" id="IPR005542">
    <property type="entry name" value="PBX_PBC_dom"/>
</dbReference>
<dbReference type="AlphaFoldDB" id="A0AA36D9M2"/>
<keyword evidence="8" id="KW-0175">Coiled coil</keyword>
<evidence type="ECO:0000259" key="9">
    <source>
        <dbReference type="PROSITE" id="PS50071"/>
    </source>
</evidence>
<dbReference type="InterPro" id="IPR008422">
    <property type="entry name" value="KN_HD"/>
</dbReference>
<keyword evidence="5 7" id="KW-0371">Homeobox</keyword>
<evidence type="ECO:0000256" key="2">
    <source>
        <dbReference type="ARBA" id="ARBA00007601"/>
    </source>
</evidence>
<dbReference type="GO" id="GO:0000987">
    <property type="term" value="F:cis-regulatory region sequence-specific DNA binding"/>
    <property type="evidence" value="ECO:0007669"/>
    <property type="project" value="UniProtKB-ARBA"/>
</dbReference>
<feature type="non-terminal residue" evidence="11">
    <location>
        <position position="619"/>
    </location>
</feature>
<dbReference type="SUPFAM" id="SSF46689">
    <property type="entry name" value="Homeodomain-like"/>
    <property type="match status" value="1"/>
</dbReference>
<comment type="subcellular location">
    <subcellularLocation>
        <location evidence="1 7">Nucleus</location>
    </subcellularLocation>
</comment>
<dbReference type="GO" id="GO:0005634">
    <property type="term" value="C:nucleus"/>
    <property type="evidence" value="ECO:0007669"/>
    <property type="project" value="UniProtKB-SubCell"/>
</dbReference>
<comment type="caution">
    <text evidence="11">The sequence shown here is derived from an EMBL/GenBank/DDBJ whole genome shotgun (WGS) entry which is preliminary data.</text>
</comment>
<dbReference type="SUPFAM" id="SSF53756">
    <property type="entry name" value="UDP-Glycosyltransferase/glycogen phosphorylase"/>
    <property type="match status" value="1"/>
</dbReference>
<dbReference type="Pfam" id="PF03792">
    <property type="entry name" value="PBC"/>
    <property type="match status" value="1"/>
</dbReference>
<dbReference type="PROSITE" id="PS51978">
    <property type="entry name" value="PBC"/>
    <property type="match status" value="1"/>
</dbReference>
<dbReference type="Gene3D" id="3.40.50.2000">
    <property type="entry name" value="Glycogen Phosphorylase B"/>
    <property type="match status" value="1"/>
</dbReference>
<proteinExistence type="inferred from homology"/>
<evidence type="ECO:0000256" key="4">
    <source>
        <dbReference type="ARBA" id="ARBA00023125"/>
    </source>
</evidence>
<dbReference type="InterPro" id="IPR017970">
    <property type="entry name" value="Homeobox_CS"/>
</dbReference>
<dbReference type="GO" id="GO:0008194">
    <property type="term" value="F:UDP-glycosyltransferase activity"/>
    <property type="evidence" value="ECO:0007669"/>
    <property type="project" value="InterPro"/>
</dbReference>
<dbReference type="PANTHER" id="PTHR11850">
    <property type="entry name" value="HOMEOBOX PROTEIN TRANSCRIPTION FACTORS"/>
    <property type="match status" value="1"/>
</dbReference>
<keyword evidence="3" id="KW-0808">Transferase</keyword>
<dbReference type="InterPro" id="IPR001356">
    <property type="entry name" value="HD"/>
</dbReference>
<dbReference type="Gene3D" id="1.10.10.60">
    <property type="entry name" value="Homeodomain-like"/>
    <property type="match status" value="1"/>
</dbReference>
<evidence type="ECO:0000313" key="11">
    <source>
        <dbReference type="EMBL" id="CAJ0583306.1"/>
    </source>
</evidence>
<accession>A0AA36D9M2</accession>
<evidence type="ECO:0000256" key="7">
    <source>
        <dbReference type="PROSITE-ProRule" id="PRU00108"/>
    </source>
</evidence>
<feature type="domain" description="PBC" evidence="10">
    <location>
        <begin position="293"/>
        <end position="482"/>
    </location>
</feature>
<keyword evidence="6 7" id="KW-0539">Nucleus</keyword>
<dbReference type="Proteomes" id="UP001177023">
    <property type="component" value="Unassembled WGS sequence"/>
</dbReference>
<dbReference type="PROSITE" id="PS00027">
    <property type="entry name" value="HOMEOBOX_1"/>
    <property type="match status" value="1"/>
</dbReference>
<evidence type="ECO:0000256" key="3">
    <source>
        <dbReference type="ARBA" id="ARBA00022679"/>
    </source>
</evidence>
<keyword evidence="12" id="KW-1185">Reference proteome</keyword>
<evidence type="ECO:0008006" key="13">
    <source>
        <dbReference type="Google" id="ProtNLM"/>
    </source>
</evidence>
<comment type="similarity">
    <text evidence="2">Belongs to the TALE/PBX homeobox family.</text>
</comment>
<evidence type="ECO:0000256" key="8">
    <source>
        <dbReference type="SAM" id="Coils"/>
    </source>
</evidence>
<dbReference type="InterPro" id="IPR002213">
    <property type="entry name" value="UDP_glucos_trans"/>
</dbReference>
<evidence type="ECO:0000256" key="6">
    <source>
        <dbReference type="ARBA" id="ARBA00023242"/>
    </source>
</evidence>
<organism evidence="11 12">
    <name type="scientific">Mesorhabditis spiculigera</name>
    <dbReference type="NCBI Taxonomy" id="96644"/>
    <lineage>
        <taxon>Eukaryota</taxon>
        <taxon>Metazoa</taxon>
        <taxon>Ecdysozoa</taxon>
        <taxon>Nematoda</taxon>
        <taxon>Chromadorea</taxon>
        <taxon>Rhabditida</taxon>
        <taxon>Rhabditina</taxon>
        <taxon>Rhabditomorpha</taxon>
        <taxon>Rhabditoidea</taxon>
        <taxon>Rhabditidae</taxon>
        <taxon>Mesorhabditinae</taxon>
        <taxon>Mesorhabditis</taxon>
    </lineage>
</organism>
<dbReference type="CDD" id="cd00086">
    <property type="entry name" value="homeodomain"/>
    <property type="match status" value="1"/>
</dbReference>
<sequence length="619" mass="70457">MPAIMEPTDLPVCLLIGIRFFALARPLNLLTQNCTNACLTATRTLTFLDELELEDLLKRDYVLVTFGSLARVSYMTRKHFHEMVSAFEVLPYPVIWQADFTSIQKFEGIKIPQNVRFAEWLPVKRMLGTSTLKFIISHGGVNTLNEMLQMGVTGILMPLQGDQGSNARRLHDLGVVEYVKPHHIKRDVFASQLSNFVLKLERMQARAAKVSDMLHNHGRLMQNSQSFWFQWALRHGSKDGVKKLMGVGQLHDWTPFSQHSVVPVFSGVFLLALRCTMPPLAKRGKKAHVVGVTNPLTYEDAIDPLMAALSQIAAKEKLIPPLLENFSNSMYFRAMFDVLCDRKNENALQAHVFHFMKEEETDSQVDLMLERYFSQAEHGGPCDAEDETSRPAHLDIEEDYKFQMAALKSTFEGSKSELQEECDKLKKKVADTLELQKAFRPVTEEDKRKAMDAIEDRFQKAENQVKQVTCNQALILSNSCLDARRKRRNFSKEAIAILQDFFVTHVNHPYPTDEEKADLAKKCNITVQQVSNWFGNRRIRQKKVMPAQMKHYANMLQVPYVIGQQGGVPKIEATFLQLQQPSSSQLPGLQPFLHDPQNNPDTTHQLSCVYGTSMANLYP</sequence>
<evidence type="ECO:0000256" key="5">
    <source>
        <dbReference type="ARBA" id="ARBA00023155"/>
    </source>
</evidence>
<feature type="coiled-coil region" evidence="8">
    <location>
        <begin position="408"/>
        <end position="471"/>
    </location>
</feature>
<dbReference type="InterPro" id="IPR009057">
    <property type="entry name" value="Homeodomain-like_sf"/>
</dbReference>
<feature type="DNA-binding region" description="Homeobox" evidence="7">
    <location>
        <begin position="483"/>
        <end position="545"/>
    </location>
</feature>
<dbReference type="Pfam" id="PF05920">
    <property type="entry name" value="Homeobox_KN"/>
    <property type="match status" value="1"/>
</dbReference>
<dbReference type="PROSITE" id="PS50071">
    <property type="entry name" value="HOMEOBOX_2"/>
    <property type="match status" value="1"/>
</dbReference>
<name>A0AA36D9M2_9BILA</name>
<dbReference type="InterPro" id="IPR050224">
    <property type="entry name" value="TALE_homeobox"/>
</dbReference>
<dbReference type="SMART" id="SM00389">
    <property type="entry name" value="HOX"/>
    <property type="match status" value="1"/>
</dbReference>
<dbReference type="EMBL" id="CATQJA010002665">
    <property type="protein sequence ID" value="CAJ0583306.1"/>
    <property type="molecule type" value="Genomic_DNA"/>
</dbReference>
<evidence type="ECO:0000259" key="10">
    <source>
        <dbReference type="PROSITE" id="PS51978"/>
    </source>
</evidence>
<dbReference type="GO" id="GO:0000981">
    <property type="term" value="F:DNA-binding transcription factor activity, RNA polymerase II-specific"/>
    <property type="evidence" value="ECO:0007669"/>
    <property type="project" value="InterPro"/>
</dbReference>
<dbReference type="Pfam" id="PF00201">
    <property type="entry name" value="UDPGT"/>
    <property type="match status" value="1"/>
</dbReference>
<feature type="domain" description="Homeobox" evidence="9">
    <location>
        <begin position="481"/>
        <end position="544"/>
    </location>
</feature>